<dbReference type="AlphaFoldDB" id="A0A9Q8STJ9"/>
<evidence type="ECO:0000313" key="3">
    <source>
        <dbReference type="Proteomes" id="UP000830671"/>
    </source>
</evidence>
<name>A0A9Q8STJ9_9PEZI</name>
<feature type="region of interest" description="Disordered" evidence="1">
    <location>
        <begin position="309"/>
        <end position="332"/>
    </location>
</feature>
<reference evidence="2" key="1">
    <citation type="journal article" date="2021" name="Mol. Plant Microbe Interact.">
        <title>Complete Genome Sequence of the Plant-Pathogenic Fungus Colletotrichum lupini.</title>
        <authorList>
            <person name="Baroncelli R."/>
            <person name="Pensec F."/>
            <person name="Da Lio D."/>
            <person name="Boufleur T."/>
            <person name="Vicente I."/>
            <person name="Sarrocco S."/>
            <person name="Picot A."/>
            <person name="Baraldi E."/>
            <person name="Sukno S."/>
            <person name="Thon M."/>
            <person name="Le Floch G."/>
        </authorList>
    </citation>
    <scope>NUCLEOTIDE SEQUENCE</scope>
    <source>
        <strain evidence="2">IMI 504893</strain>
    </source>
</reference>
<accession>A0A9Q8STJ9</accession>
<feature type="compositionally biased region" description="Polar residues" evidence="1">
    <location>
        <begin position="266"/>
        <end position="276"/>
    </location>
</feature>
<evidence type="ECO:0000256" key="1">
    <source>
        <dbReference type="SAM" id="MobiDB-lite"/>
    </source>
</evidence>
<feature type="region of interest" description="Disordered" evidence="1">
    <location>
        <begin position="135"/>
        <end position="154"/>
    </location>
</feature>
<organism evidence="2 3">
    <name type="scientific">Colletotrichum lupini</name>
    <dbReference type="NCBI Taxonomy" id="145971"/>
    <lineage>
        <taxon>Eukaryota</taxon>
        <taxon>Fungi</taxon>
        <taxon>Dikarya</taxon>
        <taxon>Ascomycota</taxon>
        <taxon>Pezizomycotina</taxon>
        <taxon>Sordariomycetes</taxon>
        <taxon>Hypocreomycetidae</taxon>
        <taxon>Glomerellales</taxon>
        <taxon>Glomerellaceae</taxon>
        <taxon>Colletotrichum</taxon>
        <taxon>Colletotrichum acutatum species complex</taxon>
    </lineage>
</organism>
<feature type="region of interest" description="Disordered" evidence="1">
    <location>
        <begin position="250"/>
        <end position="292"/>
    </location>
</feature>
<dbReference type="GeneID" id="73342442"/>
<dbReference type="Proteomes" id="UP000830671">
    <property type="component" value="Chromosome 4"/>
</dbReference>
<proteinExistence type="predicted"/>
<protein>
    <submittedName>
        <fullName evidence="2">Uncharacterized protein</fullName>
    </submittedName>
</protein>
<feature type="compositionally biased region" description="Basic and acidic residues" evidence="1">
    <location>
        <begin position="315"/>
        <end position="332"/>
    </location>
</feature>
<dbReference type="KEGG" id="clup:CLUP02_08443"/>
<dbReference type="EMBL" id="CP019476">
    <property type="protein sequence ID" value="UQC82953.1"/>
    <property type="molecule type" value="Genomic_DNA"/>
</dbReference>
<keyword evidence="3" id="KW-1185">Reference proteome</keyword>
<gene>
    <name evidence="2" type="ORF">CLUP02_08443</name>
</gene>
<dbReference type="RefSeq" id="XP_049144575.1">
    <property type="nucleotide sequence ID" value="XM_049287432.1"/>
</dbReference>
<evidence type="ECO:0000313" key="2">
    <source>
        <dbReference type="EMBL" id="UQC82953.1"/>
    </source>
</evidence>
<sequence>MELVKNGACTLYLGYASRCRCDSPPRRCASSLIIFPSTREHYCLQAPGRPRLFRRTALPPAAHLEPPCPFGFSSSLLTIDPGMFQMHFPFGTFMTGLISSEFCPGIRIHHTTYIMSNPQRCTTQNGAKFQCPAKLRPRTRSQKSMGPHTNEAEHQGPAAEWAILKCLLFSDGTNAPVPALKGQISNSPNRSIAKASTNTLCTTLSVPYEYEDSLPTSSTPSLSTLLLAPCWMRTLSPGRSLITHYLYERESRDTPPTPIRALSAGPPSSTDWSRQQRPFGETGSAPARPGASCTARWLEKPNHLGDSLCLGTKTSLEDPNREGPNSDRGGLGEHSIREAMFDEPPQLLVPRQARASEIRPTAVSTSNDLLTILPCRDLDCCVGAGFCNSACLMAPETRNASVGPRLPWFVSLSSYPLVSIHPRCSEPDKKPTECLSSCPILRAILVRFSAPSLSMTLVTTWRSRTHSPTYDELLAYYYDTHFSSPQKD</sequence>